<dbReference type="EMBL" id="AWGB01000012">
    <property type="protein sequence ID" value="ESQ92560.1"/>
    <property type="molecule type" value="Genomic_DNA"/>
</dbReference>
<evidence type="ECO:0008006" key="5">
    <source>
        <dbReference type="Google" id="ProtNLM"/>
    </source>
</evidence>
<dbReference type="Proteomes" id="UP000017837">
    <property type="component" value="Unassembled WGS sequence"/>
</dbReference>
<dbReference type="PROSITE" id="PS51257">
    <property type="entry name" value="PROKAR_LIPOPROTEIN"/>
    <property type="match status" value="1"/>
</dbReference>
<dbReference type="STRING" id="1121022.GCA_000376105_02695"/>
<dbReference type="RefSeq" id="WP_018082366.1">
    <property type="nucleotide sequence ID" value="NZ_AQWM01000013.1"/>
</dbReference>
<dbReference type="Gene3D" id="1.20.58.430">
    <property type="entry name" value="Type IV secretion system, VirB5-domain"/>
    <property type="match status" value="1"/>
</dbReference>
<reference evidence="3 4" key="1">
    <citation type="journal article" date="2014" name="Nature">
        <title>Sequential evolution of bacterial morphology by co-option of a developmental regulator.</title>
        <authorList>
            <person name="Jiang C."/>
            <person name="Brown P.J."/>
            <person name="Ducret A."/>
            <person name="Brun Y.V."/>
        </authorList>
    </citation>
    <scope>NUCLEOTIDE SEQUENCE [LARGE SCALE GENOMIC DNA]</scope>
    <source>
        <strain evidence="3 4">DSM 16100</strain>
    </source>
</reference>
<dbReference type="Pfam" id="PF07996">
    <property type="entry name" value="T4SS"/>
    <property type="match status" value="1"/>
</dbReference>
<feature type="chain" id="PRO_5004725736" description="Type IV secretion system protein VirB5" evidence="2">
    <location>
        <begin position="23"/>
        <end position="245"/>
    </location>
</feature>
<dbReference type="InterPro" id="IPR023220">
    <property type="entry name" value="T4SS_VirB5-domain"/>
</dbReference>
<dbReference type="OrthoDB" id="7173589at2"/>
<keyword evidence="2" id="KW-0732">Signal</keyword>
<evidence type="ECO:0000313" key="3">
    <source>
        <dbReference type="EMBL" id="ESQ92560.1"/>
    </source>
</evidence>
<evidence type="ECO:0000256" key="2">
    <source>
        <dbReference type="SAM" id="SignalP"/>
    </source>
</evidence>
<protein>
    <recommendedName>
        <fullName evidence="5">Type IV secretion system protein VirB5</fullName>
    </recommendedName>
</protein>
<evidence type="ECO:0000313" key="4">
    <source>
        <dbReference type="Proteomes" id="UP000017837"/>
    </source>
</evidence>
<dbReference type="eggNOG" id="COG5314">
    <property type="taxonomic scope" value="Bacteria"/>
</dbReference>
<feature type="signal peptide" evidence="2">
    <location>
        <begin position="1"/>
        <end position="22"/>
    </location>
</feature>
<keyword evidence="1" id="KW-0175">Coiled coil</keyword>
<keyword evidence="4" id="KW-1185">Reference proteome</keyword>
<proteinExistence type="predicted"/>
<comment type="caution">
    <text evidence="3">The sequence shown here is derived from an EMBL/GenBank/DDBJ whole genome shotgun (WGS) entry which is preliminary data.</text>
</comment>
<dbReference type="InterPro" id="IPR014158">
    <property type="entry name" value="T4SS_VirB5"/>
</dbReference>
<dbReference type="PATRIC" id="fig|1121022.4.peg.1597"/>
<gene>
    <name evidence="3" type="ORF">ABENE_07945</name>
</gene>
<dbReference type="SUPFAM" id="SSF101082">
    <property type="entry name" value="Typo IV secretion system protein TraC"/>
    <property type="match status" value="1"/>
</dbReference>
<organism evidence="3 4">
    <name type="scientific">Asticcacaulis benevestitus DSM 16100 = ATCC BAA-896</name>
    <dbReference type="NCBI Taxonomy" id="1121022"/>
    <lineage>
        <taxon>Bacteria</taxon>
        <taxon>Pseudomonadati</taxon>
        <taxon>Pseudomonadota</taxon>
        <taxon>Alphaproteobacteria</taxon>
        <taxon>Caulobacterales</taxon>
        <taxon>Caulobacteraceae</taxon>
        <taxon>Asticcacaulis</taxon>
    </lineage>
</organism>
<dbReference type="AlphaFoldDB" id="V4Q439"/>
<dbReference type="CDD" id="cd14262">
    <property type="entry name" value="VirB5_like"/>
    <property type="match status" value="1"/>
</dbReference>
<feature type="coiled-coil region" evidence="1">
    <location>
        <begin position="39"/>
        <end position="73"/>
    </location>
</feature>
<accession>V4Q439</accession>
<evidence type="ECO:0000256" key="1">
    <source>
        <dbReference type="SAM" id="Coils"/>
    </source>
</evidence>
<sequence length="245" mass="26184">MRKWTAFALGVALAASACGANAQTVVYDPLNTAQAIKQVAAWKQQYDQMVAQYNKLQSQLDQAKTQYNALTGSRNLGELASNPLLKDIVPAGTAGVFTAMNKDGFAGMTATAQALRQAEMLYNCEDREGTQKTACEAALNTTSQAQANQQGTMALLVQRSDQITALQSQINLTQDPKAIAELQARIQVAQAEIVNDANRIAVMNAMAASQGEAAQQALRERTLKRLSASAPAVIDSFTFTVPNAN</sequence>
<name>V4Q439_9CAUL</name>